<dbReference type="HOGENOM" id="CLU_117469_0_0_1"/>
<sequence length="202" mass="21975">LGRSTARGSFMIWTHHLKNIIYNVSFVPEGAPSTELLTALTLEAGVQFQEAYDAAQAQGRVLVREDAPPGYVGAAGGWFLGGRYGPISPHYGLGVDNVIELNVVDSSGSYLTVNSHSQPDLFWALRGRDSGTYGIVTSVTYRTHPLVPVTGVFLTANSRNNDTFKSSSPNLFEFNLTFPMQVLVDTAWLQPARFSGITSRSM</sequence>
<evidence type="ECO:0000256" key="5">
    <source>
        <dbReference type="ARBA" id="ARBA00023002"/>
    </source>
</evidence>
<reference evidence="7 8" key="1">
    <citation type="submission" date="2014-04" db="EMBL/GenBank/DDBJ databases">
        <authorList>
            <consortium name="DOE Joint Genome Institute"/>
            <person name="Kuo A."/>
            <person name="Tarkka M."/>
            <person name="Buscot F."/>
            <person name="Kohler A."/>
            <person name="Nagy L.G."/>
            <person name="Floudas D."/>
            <person name="Copeland A."/>
            <person name="Barry K.W."/>
            <person name="Cichocki N."/>
            <person name="Veneault-Fourrey C."/>
            <person name="LaButti K."/>
            <person name="Lindquist E.A."/>
            <person name="Lipzen A."/>
            <person name="Lundell T."/>
            <person name="Morin E."/>
            <person name="Murat C."/>
            <person name="Sun H."/>
            <person name="Tunlid A."/>
            <person name="Henrissat B."/>
            <person name="Grigoriev I.V."/>
            <person name="Hibbett D.S."/>
            <person name="Martin F."/>
            <person name="Nordberg H.P."/>
            <person name="Cantor M.N."/>
            <person name="Hua S.X."/>
        </authorList>
    </citation>
    <scope>NUCLEOTIDE SEQUENCE [LARGE SCALE GENOMIC DNA]</scope>
    <source>
        <strain evidence="7 8">F 1598</strain>
    </source>
</reference>
<dbReference type="Gene3D" id="3.30.465.10">
    <property type="match status" value="1"/>
</dbReference>
<dbReference type="Proteomes" id="UP000054166">
    <property type="component" value="Unassembled WGS sequence"/>
</dbReference>
<dbReference type="PANTHER" id="PTHR42973">
    <property type="entry name" value="BINDING OXIDOREDUCTASE, PUTATIVE (AFU_ORTHOLOGUE AFUA_1G17690)-RELATED"/>
    <property type="match status" value="1"/>
</dbReference>
<dbReference type="OrthoDB" id="9983560at2759"/>
<dbReference type="Pfam" id="PF01565">
    <property type="entry name" value="FAD_binding_4"/>
    <property type="match status" value="1"/>
</dbReference>
<dbReference type="GO" id="GO:0071949">
    <property type="term" value="F:FAD binding"/>
    <property type="evidence" value="ECO:0007669"/>
    <property type="project" value="InterPro"/>
</dbReference>
<evidence type="ECO:0000313" key="7">
    <source>
        <dbReference type="EMBL" id="KIM73952.1"/>
    </source>
</evidence>
<dbReference type="AlphaFoldDB" id="A0A0C3B9E9"/>
<dbReference type="GO" id="GO:0016491">
    <property type="term" value="F:oxidoreductase activity"/>
    <property type="evidence" value="ECO:0007669"/>
    <property type="project" value="UniProtKB-KW"/>
</dbReference>
<feature type="non-terminal residue" evidence="7">
    <location>
        <position position="1"/>
    </location>
</feature>
<organism evidence="7 8">
    <name type="scientific">Piloderma croceum (strain F 1598)</name>
    <dbReference type="NCBI Taxonomy" id="765440"/>
    <lineage>
        <taxon>Eukaryota</taxon>
        <taxon>Fungi</taxon>
        <taxon>Dikarya</taxon>
        <taxon>Basidiomycota</taxon>
        <taxon>Agaricomycotina</taxon>
        <taxon>Agaricomycetes</taxon>
        <taxon>Agaricomycetidae</taxon>
        <taxon>Atheliales</taxon>
        <taxon>Atheliaceae</taxon>
        <taxon>Piloderma</taxon>
    </lineage>
</organism>
<evidence type="ECO:0000256" key="1">
    <source>
        <dbReference type="ARBA" id="ARBA00001974"/>
    </source>
</evidence>
<dbReference type="PANTHER" id="PTHR42973:SF39">
    <property type="entry name" value="FAD-BINDING PCMH-TYPE DOMAIN-CONTAINING PROTEIN"/>
    <property type="match status" value="1"/>
</dbReference>
<keyword evidence="3" id="KW-0285">Flavoprotein</keyword>
<dbReference type="InParanoid" id="A0A0C3B9E9"/>
<feature type="domain" description="FAD-binding PCMH-type" evidence="6">
    <location>
        <begin position="1"/>
        <end position="146"/>
    </location>
</feature>
<dbReference type="InterPro" id="IPR016169">
    <property type="entry name" value="FAD-bd_PCMH_sub2"/>
</dbReference>
<accession>A0A0C3B9E9</accession>
<proteinExistence type="inferred from homology"/>
<dbReference type="InterPro" id="IPR016166">
    <property type="entry name" value="FAD-bd_PCMH"/>
</dbReference>
<dbReference type="InterPro" id="IPR036318">
    <property type="entry name" value="FAD-bd_PCMH-like_sf"/>
</dbReference>
<dbReference type="EMBL" id="KN833070">
    <property type="protein sequence ID" value="KIM73952.1"/>
    <property type="molecule type" value="Genomic_DNA"/>
</dbReference>
<dbReference type="SUPFAM" id="SSF56176">
    <property type="entry name" value="FAD-binding/transporter-associated domain-like"/>
    <property type="match status" value="1"/>
</dbReference>
<keyword evidence="8" id="KW-1185">Reference proteome</keyword>
<dbReference type="InterPro" id="IPR050416">
    <property type="entry name" value="FAD-linked_Oxidoreductase"/>
</dbReference>
<gene>
    <name evidence="7" type="ORF">PILCRDRAFT_80560</name>
</gene>
<protein>
    <recommendedName>
        <fullName evidence="6">FAD-binding PCMH-type domain-containing protein</fullName>
    </recommendedName>
</protein>
<dbReference type="PROSITE" id="PS51387">
    <property type="entry name" value="FAD_PCMH"/>
    <property type="match status" value="1"/>
</dbReference>
<keyword evidence="5" id="KW-0560">Oxidoreductase</keyword>
<comment type="similarity">
    <text evidence="2">Belongs to the oxygen-dependent FAD-linked oxidoreductase family.</text>
</comment>
<evidence type="ECO:0000259" key="6">
    <source>
        <dbReference type="PROSITE" id="PS51387"/>
    </source>
</evidence>
<evidence type="ECO:0000313" key="8">
    <source>
        <dbReference type="Proteomes" id="UP000054166"/>
    </source>
</evidence>
<dbReference type="STRING" id="765440.A0A0C3B9E9"/>
<name>A0A0C3B9E9_PILCF</name>
<evidence type="ECO:0000256" key="2">
    <source>
        <dbReference type="ARBA" id="ARBA00005466"/>
    </source>
</evidence>
<evidence type="ECO:0000256" key="4">
    <source>
        <dbReference type="ARBA" id="ARBA00022827"/>
    </source>
</evidence>
<reference evidence="8" key="2">
    <citation type="submission" date="2015-01" db="EMBL/GenBank/DDBJ databases">
        <title>Evolutionary Origins and Diversification of the Mycorrhizal Mutualists.</title>
        <authorList>
            <consortium name="DOE Joint Genome Institute"/>
            <consortium name="Mycorrhizal Genomics Consortium"/>
            <person name="Kohler A."/>
            <person name="Kuo A."/>
            <person name="Nagy L.G."/>
            <person name="Floudas D."/>
            <person name="Copeland A."/>
            <person name="Barry K.W."/>
            <person name="Cichocki N."/>
            <person name="Veneault-Fourrey C."/>
            <person name="LaButti K."/>
            <person name="Lindquist E.A."/>
            <person name="Lipzen A."/>
            <person name="Lundell T."/>
            <person name="Morin E."/>
            <person name="Murat C."/>
            <person name="Riley R."/>
            <person name="Ohm R."/>
            <person name="Sun H."/>
            <person name="Tunlid A."/>
            <person name="Henrissat B."/>
            <person name="Grigoriev I.V."/>
            <person name="Hibbett D.S."/>
            <person name="Martin F."/>
        </authorList>
    </citation>
    <scope>NUCLEOTIDE SEQUENCE [LARGE SCALE GENOMIC DNA]</scope>
    <source>
        <strain evidence="8">F 1598</strain>
    </source>
</reference>
<dbReference type="InterPro" id="IPR006094">
    <property type="entry name" value="Oxid_FAD_bind_N"/>
</dbReference>
<evidence type="ECO:0000256" key="3">
    <source>
        <dbReference type="ARBA" id="ARBA00022630"/>
    </source>
</evidence>
<keyword evidence="4" id="KW-0274">FAD</keyword>
<comment type="cofactor">
    <cofactor evidence="1">
        <name>FAD</name>
        <dbReference type="ChEBI" id="CHEBI:57692"/>
    </cofactor>
</comment>